<gene>
    <name evidence="2" type="ORF">ILEXP_LOCUS52934</name>
</gene>
<keyword evidence="3" id="KW-1185">Reference proteome</keyword>
<sequence>WTRKEKQADKGKEITSTVEVGKEKESDKIDQRNVDNGSISNQMMVCETTITKLHTTTPAPQVIPNITTSNKFDNLVMELQGPMQLDLEKFASPESSALATKIKNIDGIPIGQLRKKHKSPNKGKRGISTSQGHHPPRHK</sequence>
<organism evidence="2 3">
    <name type="scientific">Ilex paraguariensis</name>
    <name type="common">yerba mate</name>
    <dbReference type="NCBI Taxonomy" id="185542"/>
    <lineage>
        <taxon>Eukaryota</taxon>
        <taxon>Viridiplantae</taxon>
        <taxon>Streptophyta</taxon>
        <taxon>Embryophyta</taxon>
        <taxon>Tracheophyta</taxon>
        <taxon>Spermatophyta</taxon>
        <taxon>Magnoliopsida</taxon>
        <taxon>eudicotyledons</taxon>
        <taxon>Gunneridae</taxon>
        <taxon>Pentapetalae</taxon>
        <taxon>asterids</taxon>
        <taxon>campanulids</taxon>
        <taxon>Aquifoliales</taxon>
        <taxon>Aquifoliaceae</taxon>
        <taxon>Ilex</taxon>
    </lineage>
</organism>
<evidence type="ECO:0000313" key="2">
    <source>
        <dbReference type="EMBL" id="CAK9182713.1"/>
    </source>
</evidence>
<dbReference type="AlphaFoldDB" id="A0ABC8UNU0"/>
<feature type="compositionally biased region" description="Basic residues" evidence="1">
    <location>
        <begin position="113"/>
        <end position="125"/>
    </location>
</feature>
<dbReference type="Proteomes" id="UP001642360">
    <property type="component" value="Unassembled WGS sequence"/>
</dbReference>
<feature type="region of interest" description="Disordered" evidence="1">
    <location>
        <begin position="107"/>
        <end position="139"/>
    </location>
</feature>
<feature type="non-terminal residue" evidence="2">
    <location>
        <position position="1"/>
    </location>
</feature>
<protein>
    <submittedName>
        <fullName evidence="2">Uncharacterized protein</fullName>
    </submittedName>
</protein>
<feature type="region of interest" description="Disordered" evidence="1">
    <location>
        <begin position="1"/>
        <end position="36"/>
    </location>
</feature>
<accession>A0ABC8UNU0</accession>
<evidence type="ECO:0000256" key="1">
    <source>
        <dbReference type="SAM" id="MobiDB-lite"/>
    </source>
</evidence>
<proteinExistence type="predicted"/>
<dbReference type="EMBL" id="CAUOFW020008414">
    <property type="protein sequence ID" value="CAK9182713.1"/>
    <property type="molecule type" value="Genomic_DNA"/>
</dbReference>
<comment type="caution">
    <text evidence="2">The sequence shown here is derived from an EMBL/GenBank/DDBJ whole genome shotgun (WGS) entry which is preliminary data.</text>
</comment>
<name>A0ABC8UNU0_9AQUA</name>
<feature type="compositionally biased region" description="Basic and acidic residues" evidence="1">
    <location>
        <begin position="1"/>
        <end position="13"/>
    </location>
</feature>
<evidence type="ECO:0000313" key="3">
    <source>
        <dbReference type="Proteomes" id="UP001642360"/>
    </source>
</evidence>
<feature type="compositionally biased region" description="Basic and acidic residues" evidence="1">
    <location>
        <begin position="20"/>
        <end position="33"/>
    </location>
</feature>
<reference evidence="2 3" key="1">
    <citation type="submission" date="2024-02" db="EMBL/GenBank/DDBJ databases">
        <authorList>
            <person name="Vignale AGUSTIN F."/>
            <person name="Sosa J E."/>
            <person name="Modenutti C."/>
        </authorList>
    </citation>
    <scope>NUCLEOTIDE SEQUENCE [LARGE SCALE GENOMIC DNA]</scope>
</reference>